<evidence type="ECO:0000313" key="1">
    <source>
        <dbReference type="EMBL" id="GAA4461798.1"/>
    </source>
</evidence>
<reference evidence="2" key="1">
    <citation type="journal article" date="2019" name="Int. J. Syst. Evol. Microbiol.">
        <title>The Global Catalogue of Microorganisms (GCM) 10K type strain sequencing project: providing services to taxonomists for standard genome sequencing and annotation.</title>
        <authorList>
            <consortium name="The Broad Institute Genomics Platform"/>
            <consortium name="The Broad Institute Genome Sequencing Center for Infectious Disease"/>
            <person name="Wu L."/>
            <person name="Ma J."/>
        </authorList>
    </citation>
    <scope>NUCLEOTIDE SEQUENCE [LARGE SCALE GENOMIC DNA]</scope>
    <source>
        <strain evidence="2">JCM 32105</strain>
    </source>
</reference>
<dbReference type="EMBL" id="BAABFA010000005">
    <property type="protein sequence ID" value="GAA4461798.1"/>
    <property type="molecule type" value="Genomic_DNA"/>
</dbReference>
<protein>
    <recommendedName>
        <fullName evidence="3">NACHT domain-containing protein</fullName>
    </recommendedName>
</protein>
<gene>
    <name evidence="1" type="ORF">GCM10023093_07180</name>
</gene>
<accession>A0ABP8N8P5</accession>
<keyword evidence="2" id="KW-1185">Reference proteome</keyword>
<evidence type="ECO:0000313" key="2">
    <source>
        <dbReference type="Proteomes" id="UP001500067"/>
    </source>
</evidence>
<evidence type="ECO:0008006" key="3">
    <source>
        <dbReference type="Google" id="ProtNLM"/>
    </source>
</evidence>
<comment type="caution">
    <text evidence="1">The sequence shown here is derived from an EMBL/GenBank/DDBJ whole genome shotgun (WGS) entry which is preliminary data.</text>
</comment>
<name>A0ABP8N8P5_9BACT</name>
<dbReference type="RefSeq" id="WP_345078654.1">
    <property type="nucleotide sequence ID" value="NZ_BAABFA010000005.1"/>
</dbReference>
<sequence>MNARNIPWHVIDCKKFENLIRWIAKTETPKINWDLYLKSGNKQHGIDIKGFDYDTGKDICIQCKFTPELSLANLKDLLREFEEGTLRATTRKFILATTSDLQKRTVKEYFDAQVGLFKDKYQIELESWDIENIEVRLKKCYGLVHKYFGKGAADNHCFLSNKNPVIVYNPVQNFIERSVLKVNEPNADNEHRFYFGERTILELKSLFYSDDLLTQKICLIADAYQGKSTLLEHLAYELQESSLYVPVILKIKSLNVRSIESIIEESYSYIKQFPGGELVLIFDGLDEVTQNKFNDYKNMIIEYSNANPAVNIIFSCRKLFYSHYRLSELKKDFDFYELMPIADPDINTFTSTLGNKKKNFTNYIAKCNLGSLLYHPFYLVNLVRLFQKERGISSIPKTRKEIVYYLVEESFKPSDSRPLVHGNELLHEKVEYTACIKNLH</sequence>
<dbReference type="Gene3D" id="3.40.50.300">
    <property type="entry name" value="P-loop containing nucleotide triphosphate hydrolases"/>
    <property type="match status" value="1"/>
</dbReference>
<dbReference type="InterPro" id="IPR027417">
    <property type="entry name" value="P-loop_NTPase"/>
</dbReference>
<organism evidence="1 2">
    <name type="scientific">Nemorincola caseinilytica</name>
    <dbReference type="NCBI Taxonomy" id="2054315"/>
    <lineage>
        <taxon>Bacteria</taxon>
        <taxon>Pseudomonadati</taxon>
        <taxon>Bacteroidota</taxon>
        <taxon>Chitinophagia</taxon>
        <taxon>Chitinophagales</taxon>
        <taxon>Chitinophagaceae</taxon>
        <taxon>Nemorincola</taxon>
    </lineage>
</organism>
<proteinExistence type="predicted"/>
<dbReference type="Proteomes" id="UP001500067">
    <property type="component" value="Unassembled WGS sequence"/>
</dbReference>